<dbReference type="HOGENOM" id="CLU_2992530_0_0_11"/>
<accession>E6JZ20</accession>
<comment type="caution">
    <text evidence="1">The sequence shown here is derived from an EMBL/GenBank/DDBJ whole genome shotgun (WGS) entry which is preliminary data.</text>
</comment>
<keyword evidence="2" id="KW-1185">Reference proteome</keyword>
<dbReference type="Proteomes" id="UP000004946">
    <property type="component" value="Chromosome"/>
</dbReference>
<proteinExistence type="predicted"/>
<dbReference type="AlphaFoldDB" id="E6JZ20"/>
<protein>
    <submittedName>
        <fullName evidence="1">Uncharacterized protein</fullName>
    </submittedName>
</protein>
<organism evidence="1 2">
    <name type="scientific">Parascardovia denticolens DSM 10105 = JCM 12538</name>
    <dbReference type="NCBI Taxonomy" id="864564"/>
    <lineage>
        <taxon>Bacteria</taxon>
        <taxon>Bacillati</taxon>
        <taxon>Actinomycetota</taxon>
        <taxon>Actinomycetes</taxon>
        <taxon>Bifidobacteriales</taxon>
        <taxon>Bifidobacteriaceae</taxon>
        <taxon>Parascardovia</taxon>
    </lineage>
</organism>
<name>E6JZ20_PARDN</name>
<gene>
    <name evidence="1" type="ORF">HMPREF0620_0119</name>
</gene>
<reference evidence="1 2" key="1">
    <citation type="submission" date="2010-12" db="EMBL/GenBank/DDBJ databases">
        <authorList>
            <person name="Muzny D."/>
            <person name="Qin X."/>
            <person name="Buhay C."/>
            <person name="Dugan-Rocha S."/>
            <person name="Ding Y."/>
            <person name="Chen G."/>
            <person name="Hawes A."/>
            <person name="Holder M."/>
            <person name="Jhangiani S."/>
            <person name="Johnson A."/>
            <person name="Khan Z."/>
            <person name="Li Z."/>
            <person name="Liu W."/>
            <person name="Liu X."/>
            <person name="Perez L."/>
            <person name="Shen H."/>
            <person name="Wang Q."/>
            <person name="Watt J."/>
            <person name="Xi L."/>
            <person name="Xin Y."/>
            <person name="Zhou J."/>
            <person name="Deng J."/>
            <person name="Jiang H."/>
            <person name="Liu Y."/>
            <person name="Qu J."/>
            <person name="Song X.-Z."/>
            <person name="Zhang L."/>
            <person name="Villasana D."/>
            <person name="Johnson A."/>
            <person name="Liu J."/>
            <person name="Liyanage D."/>
            <person name="Lorensuhewa L."/>
            <person name="Robinson T."/>
            <person name="Song A."/>
            <person name="Song B.-B."/>
            <person name="Dinh H."/>
            <person name="Thornton R."/>
            <person name="Coyle M."/>
            <person name="Francisco L."/>
            <person name="Jackson L."/>
            <person name="Javaid M."/>
            <person name="Korchina V."/>
            <person name="Kovar C."/>
            <person name="Mata R."/>
            <person name="Mathew T."/>
            <person name="Ngo R."/>
            <person name="Nguyen L."/>
            <person name="Nguyen N."/>
            <person name="Okwuonu G."/>
            <person name="Ongeri F."/>
            <person name="Pham C."/>
            <person name="Simmons D."/>
            <person name="Wilczek-Boney K."/>
            <person name="Hale W."/>
            <person name="Jakkamsetti A."/>
            <person name="Pham P."/>
            <person name="Ruth R."/>
            <person name="San Lucas F."/>
            <person name="Warren J."/>
            <person name="Zhang J."/>
            <person name="Zhao Z."/>
            <person name="Zhou C."/>
            <person name="Zhu D."/>
            <person name="Lee S."/>
            <person name="Bess C."/>
            <person name="Blankenburg K."/>
            <person name="Forbes L."/>
            <person name="Fu Q."/>
            <person name="Gubbala S."/>
            <person name="Hirani K."/>
            <person name="Jayaseelan J.C."/>
            <person name="Lara F."/>
            <person name="Munidasa M."/>
            <person name="Palculict T."/>
            <person name="Patil S."/>
            <person name="Pu L.-L."/>
            <person name="Saada N."/>
            <person name="Tang L."/>
            <person name="Weissenberger G."/>
            <person name="Zhu Y."/>
            <person name="Hemphill L."/>
            <person name="Shang Y."/>
            <person name="Youmans B."/>
            <person name="Ayvaz T."/>
            <person name="Ross M."/>
            <person name="Santibanez J."/>
            <person name="Aqrawi P."/>
            <person name="Gross S."/>
            <person name="Joshi V."/>
            <person name="Fowler G."/>
            <person name="Nazareth L."/>
            <person name="Reid J."/>
            <person name="Worley K."/>
            <person name="Petrosino J."/>
            <person name="Highlander S."/>
            <person name="Gibbs R."/>
        </authorList>
    </citation>
    <scope>NUCLEOTIDE SEQUENCE [LARGE SCALE GENOMIC DNA]</scope>
    <source>
        <strain evidence="1 2">DSM 10105</strain>
    </source>
</reference>
<evidence type="ECO:0000313" key="1">
    <source>
        <dbReference type="EMBL" id="EFT83114.1"/>
    </source>
</evidence>
<dbReference type="EMBL" id="AEON01000001">
    <property type="protein sequence ID" value="EFT83114.1"/>
    <property type="molecule type" value="Genomic_DNA"/>
</dbReference>
<evidence type="ECO:0000313" key="2">
    <source>
        <dbReference type="Proteomes" id="UP000004946"/>
    </source>
</evidence>
<sequence>MDLRRFRYEIVQFGLQRPYLCKVLFVLRFPADEIGDETVPTRLLECREFLLLLLELC</sequence>